<dbReference type="Proteomes" id="UP001162811">
    <property type="component" value="Unassembled WGS sequence"/>
</dbReference>
<protein>
    <submittedName>
        <fullName evidence="2">Glycosyltransferase family 39 protein</fullName>
    </submittedName>
</protein>
<name>A0ABT1AGG1_9RALS</name>
<accession>A0ABT1AGG1</accession>
<keyword evidence="1" id="KW-1133">Transmembrane helix</keyword>
<evidence type="ECO:0000313" key="2">
    <source>
        <dbReference type="EMBL" id="MCO5397483.1"/>
    </source>
</evidence>
<feature type="transmembrane region" description="Helical" evidence="1">
    <location>
        <begin position="212"/>
        <end position="233"/>
    </location>
</feature>
<feature type="transmembrane region" description="Helical" evidence="1">
    <location>
        <begin position="298"/>
        <end position="322"/>
    </location>
</feature>
<sequence length="518" mass="56844">MLPILNANDAAQAETLDAGARIHSLARMLPIGYVLVCVLYGVVAYVSMGYDDEFTNMALVEQRGLGVVSLTQAEDVHPPGQYLINWLLHALTGDWSLVRLVTALLTALSLIYATEAVRQRYGDRAAGMLFVLLCLNPAILMWCTGVRWYAYFVPVLVWLSITPQRNDWRYWAKCFGGLALLGYIGYAVFVVALPVLLLYWTGARQGIREKTVGMFWGALAGALLYAYQFHIFLTVHLQAKGSQVSSMAKSLMGFAIAQVSNQGVFPVSVPALLSASGIAGMVWLAFRADARGNLRNRYLLAYGTGSVIAIVLGIAGKFRNLVIASPWQAMWLATLRVPAQRLNAFLICFAALAGGNIWGAFNVATHQNTTKNSWDLQLPPVMAALARSNAACGGDLVVLAHDPALNWHVDQAGYPQLGPFSRQTLSGDVLNATHRCVAVVRSYAGMFDTVAIDQMYGQVNGLQRGAESRQQFGRDSNYRIKQRLDARYPEYQFDITLYHDVSGLAGLTAWQPIAQRQP</sequence>
<dbReference type="RefSeq" id="WP_252677219.1">
    <property type="nucleotide sequence ID" value="NZ_JAMXHT010000002.1"/>
</dbReference>
<feature type="transmembrane region" description="Helical" evidence="1">
    <location>
        <begin position="125"/>
        <end position="150"/>
    </location>
</feature>
<keyword evidence="1" id="KW-0472">Membrane</keyword>
<proteinExistence type="predicted"/>
<feature type="transmembrane region" description="Helical" evidence="1">
    <location>
        <begin position="170"/>
        <end position="200"/>
    </location>
</feature>
<evidence type="ECO:0000256" key="1">
    <source>
        <dbReference type="SAM" id="Phobius"/>
    </source>
</evidence>
<feature type="transmembrane region" description="Helical" evidence="1">
    <location>
        <begin position="267"/>
        <end position="286"/>
    </location>
</feature>
<reference evidence="2" key="1">
    <citation type="submission" date="2022-06" db="EMBL/GenBank/DDBJ databases">
        <authorList>
            <person name="Lu C.-H."/>
        </authorList>
    </citation>
    <scope>NUCLEOTIDE SEQUENCE</scope>
    <source>
        <strain evidence="2">21MJYT02-11</strain>
    </source>
</reference>
<comment type="caution">
    <text evidence="2">The sequence shown here is derived from an EMBL/GenBank/DDBJ whole genome shotgun (WGS) entry which is preliminary data.</text>
</comment>
<organism evidence="2 3">
    <name type="scientific">Ralstonia soli</name>
    <dbReference type="NCBI Taxonomy" id="2953896"/>
    <lineage>
        <taxon>Bacteria</taxon>
        <taxon>Pseudomonadati</taxon>
        <taxon>Pseudomonadota</taxon>
        <taxon>Betaproteobacteria</taxon>
        <taxon>Burkholderiales</taxon>
        <taxon>Burkholderiaceae</taxon>
        <taxon>Ralstonia</taxon>
    </lineage>
</organism>
<keyword evidence="1" id="KW-0812">Transmembrane</keyword>
<dbReference type="EMBL" id="JAMXHT010000002">
    <property type="protein sequence ID" value="MCO5397483.1"/>
    <property type="molecule type" value="Genomic_DNA"/>
</dbReference>
<keyword evidence="3" id="KW-1185">Reference proteome</keyword>
<feature type="transmembrane region" description="Helical" evidence="1">
    <location>
        <begin position="95"/>
        <end position="113"/>
    </location>
</feature>
<reference evidence="2" key="2">
    <citation type="journal article" date="2023" name="Front. Microbiol.">
        <title>Ralstonia chuxiongensis sp. nov., Ralstonia mojiangensis sp. nov., and Ralstonia soli sp. nov., isolated from tobacco fields, are three novel species in the family Burkholderiaceae.</title>
        <authorList>
            <person name="Lu C.H."/>
            <person name="Zhang Y.Y."/>
            <person name="Jiang N."/>
            <person name="Chen W."/>
            <person name="Shao X."/>
            <person name="Zhao Z.M."/>
            <person name="Lu W.L."/>
            <person name="Hu X."/>
            <person name="Xi Y.X."/>
            <person name="Zou S.Y."/>
            <person name="Wei Q.J."/>
            <person name="Lin Z.L."/>
            <person name="Gong L."/>
            <person name="Gai X.T."/>
            <person name="Zhang L.Q."/>
            <person name="Li J.Y."/>
            <person name="Jin Y."/>
            <person name="Xia Z.Y."/>
        </authorList>
    </citation>
    <scope>NUCLEOTIDE SEQUENCE</scope>
    <source>
        <strain evidence="2">21MJYT02-11</strain>
    </source>
</reference>
<evidence type="ECO:0000313" key="3">
    <source>
        <dbReference type="Proteomes" id="UP001162811"/>
    </source>
</evidence>
<feature type="transmembrane region" description="Helical" evidence="1">
    <location>
        <begin position="342"/>
        <end position="361"/>
    </location>
</feature>
<gene>
    <name evidence="2" type="ORF">NG900_04625</name>
</gene>
<feature type="transmembrane region" description="Helical" evidence="1">
    <location>
        <begin position="31"/>
        <end position="50"/>
    </location>
</feature>